<keyword evidence="8" id="KW-1185">Reference proteome</keyword>
<feature type="domain" description="MARVEL" evidence="6">
    <location>
        <begin position="12"/>
        <end position="132"/>
    </location>
</feature>
<evidence type="ECO:0000259" key="6">
    <source>
        <dbReference type="Pfam" id="PF01284"/>
    </source>
</evidence>
<dbReference type="GeneID" id="31001976"/>
<dbReference type="EMBL" id="LFMY01000003">
    <property type="protein sequence ID" value="OKL62355.1"/>
    <property type="molecule type" value="Genomic_DNA"/>
</dbReference>
<dbReference type="RefSeq" id="XP_020122476.1">
    <property type="nucleotide sequence ID" value="XM_020265159.1"/>
</dbReference>
<dbReference type="PANTHER" id="PTHR39608">
    <property type="entry name" value="INTEGRAL MEMBRANE PROTEIN (AFU_ORTHOLOGUE AFUA_5G08640)"/>
    <property type="match status" value="1"/>
</dbReference>
<comment type="caution">
    <text evidence="7">The sequence shown here is derived from an EMBL/GenBank/DDBJ whole genome shotgun (WGS) entry which is preliminary data.</text>
</comment>
<gene>
    <name evidence="7" type="ORF">UA08_02221</name>
</gene>
<proteinExistence type="predicted"/>
<feature type="transmembrane region" description="Helical" evidence="5">
    <location>
        <begin position="115"/>
        <end position="133"/>
    </location>
</feature>
<sequence length="169" mass="18886">MPVSKTLSRPILLATRTMQWISAVITMGIYSYFVKKQHHGVHIIFNEVIAVLSVVFFLPAFLSPFRSTFSKFVVPIDFIFSYLWLTAFVFAAQSYSYGNVRFQPPSGVNVPIKHAAEAFVFLTFFFTALGLAFETATRWTDRDADAVVAREKPAETRAPLDAPAPAANV</sequence>
<dbReference type="STRING" id="1441469.A0A225B659"/>
<dbReference type="OrthoDB" id="20872at2759"/>
<accession>A0A225B659</accession>
<protein>
    <recommendedName>
        <fullName evidence="6">MARVEL domain-containing protein</fullName>
    </recommendedName>
</protein>
<dbReference type="AlphaFoldDB" id="A0A225B659"/>
<feature type="transmembrane region" description="Helical" evidence="5">
    <location>
        <begin position="39"/>
        <end position="62"/>
    </location>
</feature>
<keyword evidence="2 5" id="KW-0812">Transmembrane</keyword>
<evidence type="ECO:0000313" key="8">
    <source>
        <dbReference type="Proteomes" id="UP000214365"/>
    </source>
</evidence>
<dbReference type="InterPro" id="IPR008253">
    <property type="entry name" value="Marvel"/>
</dbReference>
<reference evidence="7 8" key="1">
    <citation type="submission" date="2015-06" db="EMBL/GenBank/DDBJ databases">
        <title>Talaromyces atroroseus IBT 11181 draft genome.</title>
        <authorList>
            <person name="Rasmussen K.B."/>
            <person name="Rasmussen S."/>
            <person name="Petersen B."/>
            <person name="Sicheritz-Ponten T."/>
            <person name="Mortensen U.H."/>
            <person name="Thrane U."/>
        </authorList>
    </citation>
    <scope>NUCLEOTIDE SEQUENCE [LARGE SCALE GENOMIC DNA]</scope>
    <source>
        <strain evidence="7 8">IBT 11181</strain>
    </source>
</reference>
<keyword evidence="4 5" id="KW-0472">Membrane</keyword>
<dbReference type="Pfam" id="PF01284">
    <property type="entry name" value="MARVEL"/>
    <property type="match status" value="1"/>
</dbReference>
<comment type="subcellular location">
    <subcellularLocation>
        <location evidence="1">Membrane</location>
        <topology evidence="1">Multi-pass membrane protein</topology>
    </subcellularLocation>
</comment>
<dbReference type="PANTHER" id="PTHR39608:SF2">
    <property type="entry name" value="MARVEL DOMAIN-CONTAINING PROTEIN"/>
    <property type="match status" value="1"/>
</dbReference>
<evidence type="ECO:0000256" key="1">
    <source>
        <dbReference type="ARBA" id="ARBA00004141"/>
    </source>
</evidence>
<evidence type="ECO:0000256" key="4">
    <source>
        <dbReference type="ARBA" id="ARBA00023136"/>
    </source>
</evidence>
<evidence type="ECO:0000313" key="7">
    <source>
        <dbReference type="EMBL" id="OKL62355.1"/>
    </source>
</evidence>
<feature type="transmembrane region" description="Helical" evidence="5">
    <location>
        <begin position="12"/>
        <end position="33"/>
    </location>
</feature>
<keyword evidence="3 5" id="KW-1133">Transmembrane helix</keyword>
<evidence type="ECO:0000256" key="2">
    <source>
        <dbReference type="ARBA" id="ARBA00022692"/>
    </source>
</evidence>
<organism evidence="7 8">
    <name type="scientific">Talaromyces atroroseus</name>
    <dbReference type="NCBI Taxonomy" id="1441469"/>
    <lineage>
        <taxon>Eukaryota</taxon>
        <taxon>Fungi</taxon>
        <taxon>Dikarya</taxon>
        <taxon>Ascomycota</taxon>
        <taxon>Pezizomycotina</taxon>
        <taxon>Eurotiomycetes</taxon>
        <taxon>Eurotiomycetidae</taxon>
        <taxon>Eurotiales</taxon>
        <taxon>Trichocomaceae</taxon>
        <taxon>Talaromyces</taxon>
        <taxon>Talaromyces sect. Trachyspermi</taxon>
    </lineage>
</organism>
<evidence type="ECO:0000256" key="3">
    <source>
        <dbReference type="ARBA" id="ARBA00022989"/>
    </source>
</evidence>
<evidence type="ECO:0000256" key="5">
    <source>
        <dbReference type="SAM" id="Phobius"/>
    </source>
</evidence>
<dbReference type="GO" id="GO:0016020">
    <property type="term" value="C:membrane"/>
    <property type="evidence" value="ECO:0007669"/>
    <property type="project" value="UniProtKB-SubCell"/>
</dbReference>
<feature type="transmembrane region" description="Helical" evidence="5">
    <location>
        <begin position="74"/>
        <end position="95"/>
    </location>
</feature>
<name>A0A225B659_TALAT</name>
<dbReference type="Proteomes" id="UP000214365">
    <property type="component" value="Unassembled WGS sequence"/>
</dbReference>